<dbReference type="Proteomes" id="UP000427906">
    <property type="component" value="Chromosome"/>
</dbReference>
<reference evidence="1 2" key="1">
    <citation type="submission" date="2019-11" db="EMBL/GenBank/DDBJ databases">
        <title>Comparative genomics of hydrocarbon-degrading Desulfosarcina strains.</title>
        <authorList>
            <person name="Watanabe M."/>
            <person name="Kojima H."/>
            <person name="Fukui M."/>
        </authorList>
    </citation>
    <scope>NUCLEOTIDE SEQUENCE [LARGE SCALE GENOMIC DNA]</scope>
    <source>
        <strain evidence="1 2">PL12</strain>
    </source>
</reference>
<dbReference type="RefSeq" id="WP_155319507.1">
    <property type="nucleotide sequence ID" value="NZ_AP021874.1"/>
</dbReference>
<gene>
    <name evidence="1" type="ORF">DSCA_56400</name>
</gene>
<dbReference type="Pfam" id="PF12092">
    <property type="entry name" value="DUF3568"/>
    <property type="match status" value="1"/>
</dbReference>
<keyword evidence="2" id="KW-1185">Reference proteome</keyword>
<dbReference type="KEGG" id="dalk:DSCA_56400"/>
<dbReference type="InterPro" id="IPR021952">
    <property type="entry name" value="Flpp3-like"/>
</dbReference>
<protein>
    <recommendedName>
        <fullName evidence="3">Lipoprotein</fullName>
    </recommendedName>
</protein>
<accession>A0A5K7YTU0</accession>
<evidence type="ECO:0000313" key="1">
    <source>
        <dbReference type="EMBL" id="BBO71710.1"/>
    </source>
</evidence>
<dbReference type="OrthoDB" id="5421844at2"/>
<dbReference type="PROSITE" id="PS51257">
    <property type="entry name" value="PROKAR_LIPOPROTEIN"/>
    <property type="match status" value="1"/>
</dbReference>
<organism evidence="1 2">
    <name type="scientific">Desulfosarcina alkanivorans</name>
    <dbReference type="NCBI Taxonomy" id="571177"/>
    <lineage>
        <taxon>Bacteria</taxon>
        <taxon>Pseudomonadati</taxon>
        <taxon>Thermodesulfobacteriota</taxon>
        <taxon>Desulfobacteria</taxon>
        <taxon>Desulfobacterales</taxon>
        <taxon>Desulfosarcinaceae</taxon>
        <taxon>Desulfosarcina</taxon>
    </lineage>
</organism>
<sequence>MARTTTIITLLSAFLLTAGCAAIVVGAGAGAGVYTWVKGELIRTYTESFDHTEKTAIQSLNYLKITIDEKNRTGHETALKAHQSNGSPVTVKIRTLGDGMTEVAVRCGYVGYWDRKTAELIHATILNAI</sequence>
<dbReference type="EMBL" id="AP021874">
    <property type="protein sequence ID" value="BBO71710.1"/>
    <property type="molecule type" value="Genomic_DNA"/>
</dbReference>
<proteinExistence type="predicted"/>
<evidence type="ECO:0008006" key="3">
    <source>
        <dbReference type="Google" id="ProtNLM"/>
    </source>
</evidence>
<dbReference type="AlphaFoldDB" id="A0A5K7YTU0"/>
<evidence type="ECO:0000313" key="2">
    <source>
        <dbReference type="Proteomes" id="UP000427906"/>
    </source>
</evidence>
<name>A0A5K7YTU0_9BACT</name>